<dbReference type="RefSeq" id="WP_055770502.1">
    <property type="nucleotide sequence ID" value="NZ_LDJG01000005.1"/>
</dbReference>
<reference evidence="2 3" key="1">
    <citation type="submission" date="2015-05" db="EMBL/GenBank/DDBJ databases">
        <title>Genome sequencing and analysis of members of genus Stenotrophomonas.</title>
        <authorList>
            <person name="Patil P.P."/>
            <person name="Midha S."/>
            <person name="Patil P.B."/>
        </authorList>
    </citation>
    <scope>NUCLEOTIDE SEQUENCE [LARGE SCALE GENOMIC DNA]</scope>
    <source>
        <strain evidence="2 3">DSM 12575</strain>
    </source>
</reference>
<keyword evidence="1" id="KW-0812">Transmembrane</keyword>
<protein>
    <recommendedName>
        <fullName evidence="4">Transmembrane protein</fullName>
    </recommendedName>
</protein>
<feature type="transmembrane region" description="Helical" evidence="1">
    <location>
        <begin position="140"/>
        <end position="156"/>
    </location>
</feature>
<organism evidence="2 3">
    <name type="scientific">Stenotrophomonas nitritireducens</name>
    <dbReference type="NCBI Taxonomy" id="83617"/>
    <lineage>
        <taxon>Bacteria</taxon>
        <taxon>Pseudomonadati</taxon>
        <taxon>Pseudomonadota</taxon>
        <taxon>Gammaproteobacteria</taxon>
        <taxon>Lysobacterales</taxon>
        <taxon>Lysobacteraceae</taxon>
        <taxon>Stenotrophomonas</taxon>
    </lineage>
</organism>
<feature type="transmembrane region" description="Helical" evidence="1">
    <location>
        <begin position="55"/>
        <end position="75"/>
    </location>
</feature>
<evidence type="ECO:0000313" key="3">
    <source>
        <dbReference type="Proteomes" id="UP000050902"/>
    </source>
</evidence>
<evidence type="ECO:0000256" key="1">
    <source>
        <dbReference type="SAM" id="Phobius"/>
    </source>
</evidence>
<feature type="transmembrane region" description="Helical" evidence="1">
    <location>
        <begin position="81"/>
        <end position="99"/>
    </location>
</feature>
<name>A0ABR5NMD4_9GAMM</name>
<comment type="caution">
    <text evidence="2">The sequence shown here is derived from an EMBL/GenBank/DDBJ whole genome shotgun (WGS) entry which is preliminary data.</text>
</comment>
<sequence>MDGFEQQLAACSAFFIATAQIGGGLLGLVFVAMTFDRDRRGLGRDGAMHALAQQVYLDFLGVLVCSLLLIVPVLGRINHGLLLLAVGGVLVIRTVRGMAALRRELRSRPLLLQRFGLSIMGQLFFLAAGVLLVLPRVAEAFVLAMCAALALLVAGSRSA</sequence>
<dbReference type="Proteomes" id="UP000050902">
    <property type="component" value="Unassembled WGS sequence"/>
</dbReference>
<dbReference type="EMBL" id="LDJG01000005">
    <property type="protein sequence ID" value="KRG59282.1"/>
    <property type="molecule type" value="Genomic_DNA"/>
</dbReference>
<proteinExistence type="predicted"/>
<feature type="transmembrane region" description="Helical" evidence="1">
    <location>
        <begin position="12"/>
        <end position="35"/>
    </location>
</feature>
<keyword evidence="1" id="KW-0472">Membrane</keyword>
<gene>
    <name evidence="2" type="ORF">ABB22_04010</name>
</gene>
<accession>A0ABR5NMD4</accession>
<keyword evidence="1" id="KW-1133">Transmembrane helix</keyword>
<keyword evidence="3" id="KW-1185">Reference proteome</keyword>
<evidence type="ECO:0000313" key="2">
    <source>
        <dbReference type="EMBL" id="KRG59282.1"/>
    </source>
</evidence>
<evidence type="ECO:0008006" key="4">
    <source>
        <dbReference type="Google" id="ProtNLM"/>
    </source>
</evidence>
<feature type="transmembrane region" description="Helical" evidence="1">
    <location>
        <begin position="111"/>
        <end position="134"/>
    </location>
</feature>